<evidence type="ECO:0000313" key="1">
    <source>
        <dbReference type="EMBL" id="ABC31238.1"/>
    </source>
</evidence>
<reference evidence="1 2" key="1">
    <citation type="journal article" date="2005" name="Nucleic Acids Res.">
        <title>Genomic blueprint of Hahella chejuensis, a marine microbe producing an algicidal agent.</title>
        <authorList>
            <person name="Jeong H."/>
            <person name="Yim J.H."/>
            <person name="Lee C."/>
            <person name="Choi S.-H."/>
            <person name="Park Y.K."/>
            <person name="Yoon S.H."/>
            <person name="Hur C.-G."/>
            <person name="Kang H.-Y."/>
            <person name="Kim D."/>
            <person name="Lee H.H."/>
            <person name="Park K.H."/>
            <person name="Park S.-H."/>
            <person name="Park H.-S."/>
            <person name="Lee H.K."/>
            <person name="Oh T.K."/>
            <person name="Kim J.F."/>
        </authorList>
    </citation>
    <scope>NUCLEOTIDE SEQUENCE [LARGE SCALE GENOMIC DNA]</scope>
    <source>
        <strain evidence="1 2">KCTC 2396</strain>
    </source>
</reference>
<name>Q2SDN6_HAHCH</name>
<sequence>MAWNTEKLEKELCRYGVPKGVMDYFLEKPDLGYVKIIEIMDKRISDNHLVNGLAILNELILRKAVEPDIEKVTGYFVTSLEIENAEKVTYAGEQFVTYLMRSLLYIRLQSVAVQFQQLLAKIKVNAPVAYERHKVRVNLAYKIWVEKNA</sequence>
<proteinExistence type="predicted"/>
<gene>
    <name evidence="1" type="ordered locus">HCH_04538</name>
</gene>
<dbReference type="KEGG" id="hch:HCH_04538"/>
<accession>Q2SDN6</accession>
<evidence type="ECO:0000313" key="2">
    <source>
        <dbReference type="Proteomes" id="UP000000238"/>
    </source>
</evidence>
<dbReference type="RefSeq" id="WP_011398305.1">
    <property type="nucleotide sequence ID" value="NC_007645.1"/>
</dbReference>
<dbReference type="AlphaFoldDB" id="Q2SDN6"/>
<organism evidence="1 2">
    <name type="scientific">Hahella chejuensis (strain KCTC 2396)</name>
    <dbReference type="NCBI Taxonomy" id="349521"/>
    <lineage>
        <taxon>Bacteria</taxon>
        <taxon>Pseudomonadati</taxon>
        <taxon>Pseudomonadota</taxon>
        <taxon>Gammaproteobacteria</taxon>
        <taxon>Oceanospirillales</taxon>
        <taxon>Hahellaceae</taxon>
        <taxon>Hahella</taxon>
    </lineage>
</organism>
<protein>
    <submittedName>
        <fullName evidence="1">Uncharacterized protein</fullName>
    </submittedName>
</protein>
<dbReference type="EMBL" id="CP000155">
    <property type="protein sequence ID" value="ABC31238.1"/>
    <property type="molecule type" value="Genomic_DNA"/>
</dbReference>
<dbReference type="Proteomes" id="UP000000238">
    <property type="component" value="Chromosome"/>
</dbReference>
<dbReference type="HOGENOM" id="CLU_1747090_0_0_6"/>
<keyword evidence="2" id="KW-1185">Reference proteome</keyword>